<gene>
    <name evidence="1" type="ORF">CUNI_LOCUS15864</name>
</gene>
<protein>
    <submittedName>
        <fullName evidence="1">Uncharacterized protein</fullName>
    </submittedName>
</protein>
<proteinExistence type="predicted"/>
<dbReference type="AlphaFoldDB" id="A0A8S3ZSP1"/>
<evidence type="ECO:0000313" key="1">
    <source>
        <dbReference type="EMBL" id="CAG5130306.1"/>
    </source>
</evidence>
<accession>A0A8S3ZSP1</accession>
<dbReference type="EMBL" id="CAJHNH020003952">
    <property type="protein sequence ID" value="CAG5130306.1"/>
    <property type="molecule type" value="Genomic_DNA"/>
</dbReference>
<evidence type="ECO:0000313" key="2">
    <source>
        <dbReference type="Proteomes" id="UP000678393"/>
    </source>
</evidence>
<dbReference type="OrthoDB" id="6126350at2759"/>
<dbReference type="Proteomes" id="UP000678393">
    <property type="component" value="Unassembled WGS sequence"/>
</dbReference>
<organism evidence="1 2">
    <name type="scientific">Candidula unifasciata</name>
    <dbReference type="NCBI Taxonomy" id="100452"/>
    <lineage>
        <taxon>Eukaryota</taxon>
        <taxon>Metazoa</taxon>
        <taxon>Spiralia</taxon>
        <taxon>Lophotrochozoa</taxon>
        <taxon>Mollusca</taxon>
        <taxon>Gastropoda</taxon>
        <taxon>Heterobranchia</taxon>
        <taxon>Euthyneura</taxon>
        <taxon>Panpulmonata</taxon>
        <taxon>Eupulmonata</taxon>
        <taxon>Stylommatophora</taxon>
        <taxon>Helicina</taxon>
        <taxon>Helicoidea</taxon>
        <taxon>Geomitridae</taxon>
        <taxon>Candidula</taxon>
    </lineage>
</organism>
<name>A0A8S3ZSP1_9EUPU</name>
<sequence length="153" mass="17506">RSVLTKSETKGLDGPLQNVPGLSIAVGETAVSASNKVTSLRQDYQGICTYIKYLQFFKTLQTATDNDKFTKRIDNVKNQFYSWLCRIDTTLRAQNKPMTQFVDNPAVNADVKTYATNGDKKSRYRIYYVAMKNAHDYIQNKNLKWATFLQTLN</sequence>
<comment type="caution">
    <text evidence="1">The sequence shown here is derived from an EMBL/GenBank/DDBJ whole genome shotgun (WGS) entry which is preliminary data.</text>
</comment>
<feature type="non-terminal residue" evidence="1">
    <location>
        <position position="153"/>
    </location>
</feature>
<reference evidence="1" key="1">
    <citation type="submission" date="2021-04" db="EMBL/GenBank/DDBJ databases">
        <authorList>
            <consortium name="Molecular Ecology Group"/>
        </authorList>
    </citation>
    <scope>NUCLEOTIDE SEQUENCE</scope>
</reference>
<keyword evidence="2" id="KW-1185">Reference proteome</keyword>